<dbReference type="eggNOG" id="COG2062">
    <property type="taxonomic scope" value="Bacteria"/>
</dbReference>
<dbReference type="InterPro" id="IPR015797">
    <property type="entry name" value="NUDIX_hydrolase-like_dom_sf"/>
</dbReference>
<feature type="compositionally biased region" description="Low complexity" evidence="2">
    <location>
        <begin position="36"/>
        <end position="46"/>
    </location>
</feature>
<gene>
    <name evidence="4" type="ORF">BBOMB_0707</name>
</gene>
<dbReference type="AlphaFoldDB" id="A0A080N4H0"/>
<dbReference type="InterPro" id="IPR029033">
    <property type="entry name" value="His_PPase_superfam"/>
</dbReference>
<dbReference type="GO" id="GO:0035539">
    <property type="term" value="F:8-oxo-7,8-dihydrodeoxyguanosine triphosphate pyrophosphatase activity"/>
    <property type="evidence" value="ECO:0007669"/>
    <property type="project" value="UniProtKB-EC"/>
</dbReference>
<dbReference type="SUPFAM" id="SSF53254">
    <property type="entry name" value="Phosphoglycerate mutase-like"/>
    <property type="match status" value="1"/>
</dbReference>
<sequence length="441" mass="48578">MDLKPAHVVEAAGGIPYRWTKDSRSLAALCDSCTVSSSPSSENRSSVGRQDVPYASDAPKHKRKAPSLAPSQYAEYDAFQGLEVCLVHRPKYDDWSWPKGKLEANESSRHAAVREIEEECGIPIRLGPWLGEKEYGLEKEGQKSKHAKGSNSASDSGLVKHISYWMATPISKSQSERRATVFGPVIPAKTSEIDEVRWMSVSKARKKLSHSLDRDILDRFVARVREGALNMRTLIIVRHGKAESRKHWDGTDANRPITPKGASASFALSKEIACFCPTRLVSSPWLRCIQTIEPYSCRTGMPVTKAEELTEEAFAQAPDGAWNRVCQEIEAMFESPREADDDHAPTTGTSDVADLLVQEPLAKKQQLVELCGSATIVCTHRPVIGGLFEHIRTLCGSTSLSKQLVAKTPYMPTANAVALFIVDGPQGPRIIDIQRTAPLVY</sequence>
<evidence type="ECO:0000313" key="4">
    <source>
        <dbReference type="EMBL" id="KFF31360.1"/>
    </source>
</evidence>
<protein>
    <submittedName>
        <fullName evidence="4">NUDIX domain-containing protein</fullName>
        <ecNumber evidence="4">3.6.1.55</ecNumber>
    </submittedName>
</protein>
<dbReference type="SMART" id="SM00855">
    <property type="entry name" value="PGAM"/>
    <property type="match status" value="1"/>
</dbReference>
<dbReference type="Pfam" id="PF00293">
    <property type="entry name" value="NUDIX"/>
    <property type="match status" value="1"/>
</dbReference>
<dbReference type="Gene3D" id="3.90.79.10">
    <property type="entry name" value="Nucleoside Triphosphate Pyrophosphohydrolase"/>
    <property type="match status" value="1"/>
</dbReference>
<dbReference type="eggNOG" id="COG0494">
    <property type="taxonomic scope" value="Bacteria"/>
</dbReference>
<dbReference type="GO" id="GO:0006167">
    <property type="term" value="P:AMP biosynthetic process"/>
    <property type="evidence" value="ECO:0007669"/>
    <property type="project" value="TreeGrafter"/>
</dbReference>
<dbReference type="Gene3D" id="3.40.50.1240">
    <property type="entry name" value="Phosphoglycerate mutase-like"/>
    <property type="match status" value="1"/>
</dbReference>
<organism evidence="4 5">
    <name type="scientific">Bifidobacterium bombi DSM 19703</name>
    <dbReference type="NCBI Taxonomy" id="1341695"/>
    <lineage>
        <taxon>Bacteria</taxon>
        <taxon>Bacillati</taxon>
        <taxon>Actinomycetota</taxon>
        <taxon>Actinomycetes</taxon>
        <taxon>Bifidobacteriales</taxon>
        <taxon>Bifidobacteriaceae</taxon>
        <taxon>Bifidobacterium</taxon>
    </lineage>
</organism>
<comment type="caution">
    <text evidence="4">The sequence shown here is derived from an EMBL/GenBank/DDBJ whole genome shotgun (WGS) entry which is preliminary data.</text>
</comment>
<dbReference type="InterPro" id="IPR051325">
    <property type="entry name" value="Nudix_hydrolase_domain"/>
</dbReference>
<dbReference type="InterPro" id="IPR020084">
    <property type="entry name" value="NUDIX_hydrolase_CS"/>
</dbReference>
<dbReference type="PROSITE" id="PS00893">
    <property type="entry name" value="NUDIX_BOX"/>
    <property type="match status" value="1"/>
</dbReference>
<reference evidence="4 5" key="1">
    <citation type="journal article" date="2014" name="Appl. Environ. Microbiol.">
        <title>Genomic encyclopedia of type strains of the genus Bifidobacterium.</title>
        <authorList>
            <person name="Milani C."/>
            <person name="Lugli G.A."/>
            <person name="Duranti S."/>
            <person name="Turroni F."/>
            <person name="Bottacini F."/>
            <person name="Mangifesta M."/>
            <person name="Sanchez B."/>
            <person name="Viappiani A."/>
            <person name="Mancabelli L."/>
            <person name="Taminiau B."/>
            <person name="Delcenserie V."/>
            <person name="Barrangou R."/>
            <person name="Margolles A."/>
            <person name="van Sinderen D."/>
            <person name="Ventura M."/>
        </authorList>
    </citation>
    <scope>NUCLEOTIDE SEQUENCE [LARGE SCALE GENOMIC DNA]</scope>
    <source>
        <strain evidence="4 5">DSM 19703</strain>
    </source>
</reference>
<name>A0A080N4H0_9BIFI</name>
<dbReference type="InterPro" id="IPR000086">
    <property type="entry name" value="NUDIX_hydrolase_dom"/>
</dbReference>
<dbReference type="InterPro" id="IPR013078">
    <property type="entry name" value="His_Pase_superF_clade-1"/>
</dbReference>
<dbReference type="RefSeq" id="WP_052377411.1">
    <property type="nucleotide sequence ID" value="NZ_ATLK01000001.1"/>
</dbReference>
<dbReference type="PANTHER" id="PTHR21340">
    <property type="entry name" value="DIADENOSINE 5,5-P1,P4-TETRAPHOSPHATE PYROPHOSPHOHYDROLASE MUTT"/>
    <property type="match status" value="1"/>
</dbReference>
<dbReference type="PROSITE" id="PS51462">
    <property type="entry name" value="NUDIX"/>
    <property type="match status" value="1"/>
</dbReference>
<dbReference type="SUPFAM" id="SSF55811">
    <property type="entry name" value="Nudix"/>
    <property type="match status" value="1"/>
</dbReference>
<dbReference type="EC" id="3.6.1.55" evidence="4"/>
<dbReference type="Pfam" id="PF00300">
    <property type="entry name" value="His_Phos_1"/>
    <property type="match status" value="1"/>
</dbReference>
<dbReference type="CDD" id="cd03673">
    <property type="entry name" value="NUDIX_Ap6A_hydrolase"/>
    <property type="match status" value="1"/>
</dbReference>
<feature type="domain" description="Nudix hydrolase" evidence="3">
    <location>
        <begin position="61"/>
        <end position="222"/>
    </location>
</feature>
<dbReference type="CDD" id="cd07067">
    <property type="entry name" value="HP_PGM_like"/>
    <property type="match status" value="1"/>
</dbReference>
<evidence type="ECO:0000256" key="1">
    <source>
        <dbReference type="ARBA" id="ARBA00022801"/>
    </source>
</evidence>
<dbReference type="GO" id="GO:0006754">
    <property type="term" value="P:ATP biosynthetic process"/>
    <property type="evidence" value="ECO:0007669"/>
    <property type="project" value="TreeGrafter"/>
</dbReference>
<dbReference type="GO" id="GO:0004081">
    <property type="term" value="F:bis(5'-nucleosyl)-tetraphosphatase (asymmetrical) activity"/>
    <property type="evidence" value="ECO:0007669"/>
    <property type="project" value="TreeGrafter"/>
</dbReference>
<dbReference type="Proteomes" id="UP000028730">
    <property type="component" value="Unassembled WGS sequence"/>
</dbReference>
<evidence type="ECO:0000313" key="5">
    <source>
        <dbReference type="Proteomes" id="UP000028730"/>
    </source>
</evidence>
<feature type="region of interest" description="Disordered" evidence="2">
    <location>
        <begin position="33"/>
        <end position="67"/>
    </location>
</feature>
<dbReference type="EMBL" id="ATLK01000001">
    <property type="protein sequence ID" value="KFF31360.1"/>
    <property type="molecule type" value="Genomic_DNA"/>
</dbReference>
<dbReference type="STRING" id="1341695.BBOMB_0707"/>
<dbReference type="PANTHER" id="PTHR21340:SF0">
    <property type="entry name" value="BIS(5'-NUCLEOSYL)-TETRAPHOSPHATASE [ASYMMETRICAL]"/>
    <property type="match status" value="1"/>
</dbReference>
<keyword evidence="5" id="KW-1185">Reference proteome</keyword>
<proteinExistence type="predicted"/>
<evidence type="ECO:0000256" key="2">
    <source>
        <dbReference type="SAM" id="MobiDB-lite"/>
    </source>
</evidence>
<keyword evidence="1 4" id="KW-0378">Hydrolase</keyword>
<accession>A0A080N4H0</accession>
<evidence type="ECO:0000259" key="3">
    <source>
        <dbReference type="PROSITE" id="PS51462"/>
    </source>
</evidence>